<dbReference type="InterPro" id="IPR002110">
    <property type="entry name" value="Ankyrin_rpt"/>
</dbReference>
<evidence type="ECO:0000313" key="3">
    <source>
        <dbReference type="EnsemblMetazoa" id="CapteP202635"/>
    </source>
</evidence>
<gene>
    <name evidence="2" type="ORF">CAPTEDRAFT_202635</name>
</gene>
<proteinExistence type="predicted"/>
<dbReference type="EMBL" id="KB309128">
    <property type="protein sequence ID" value="ELT95465.1"/>
    <property type="molecule type" value="Genomic_DNA"/>
</dbReference>
<dbReference type="EnsemblMetazoa" id="CapteT202635">
    <property type="protein sequence ID" value="CapteP202635"/>
    <property type="gene ID" value="CapteG202635"/>
</dbReference>
<dbReference type="HOGENOM" id="CLU_842643_0_0_1"/>
<dbReference type="Gene3D" id="1.25.40.20">
    <property type="entry name" value="Ankyrin repeat-containing domain"/>
    <property type="match status" value="1"/>
</dbReference>
<dbReference type="PROSITE" id="PS50088">
    <property type="entry name" value="ANK_REPEAT"/>
    <property type="match status" value="1"/>
</dbReference>
<dbReference type="Proteomes" id="UP000014760">
    <property type="component" value="Unassembled WGS sequence"/>
</dbReference>
<organism evidence="2">
    <name type="scientific">Capitella teleta</name>
    <name type="common">Polychaete worm</name>
    <dbReference type="NCBI Taxonomy" id="283909"/>
    <lineage>
        <taxon>Eukaryota</taxon>
        <taxon>Metazoa</taxon>
        <taxon>Spiralia</taxon>
        <taxon>Lophotrochozoa</taxon>
        <taxon>Annelida</taxon>
        <taxon>Polychaeta</taxon>
        <taxon>Sedentaria</taxon>
        <taxon>Scolecida</taxon>
        <taxon>Capitellidae</taxon>
        <taxon>Capitella</taxon>
    </lineage>
</organism>
<evidence type="ECO:0000256" key="1">
    <source>
        <dbReference type="PROSITE-ProRule" id="PRU00023"/>
    </source>
</evidence>
<sequence>MSGIQRLSGSVLARSDCVFKLFNRGLKELLAMEIERLHRHTTYKHRPQRQAPVQAQVTKVSHLMKLIRAGLPWQKIEFFRQAIGESHSSTLKLCLIYHHYDYAWYLLQYHPVTSLQSKACCPLSLLAVRLGDLNLLFILCVFSERLPLIEPWRSLRYIDRRGCDHMELGRTALHIAATVPSPKCVKILLQFSPDLTVKDSTGKTPLQHALTHARENNVTPDYLRCVELLLRAQPTVSLSELQGLSRLRQIAVAHRDNRVSLPAPPRDLKPGPCSLMQMSKLVLRKHIKKHLLVEGDESFLLDRWAQPPRSVLRFVRSTEYLHPVTELNLF</sequence>
<feature type="repeat" description="ANK" evidence="1">
    <location>
        <begin position="168"/>
        <end position="200"/>
    </location>
</feature>
<name>R7TWW5_CAPTE</name>
<reference evidence="4" key="1">
    <citation type="submission" date="2012-12" db="EMBL/GenBank/DDBJ databases">
        <authorList>
            <person name="Hellsten U."/>
            <person name="Grimwood J."/>
            <person name="Chapman J.A."/>
            <person name="Shapiro H."/>
            <person name="Aerts A."/>
            <person name="Otillar R.P."/>
            <person name="Terry A.Y."/>
            <person name="Boore J.L."/>
            <person name="Simakov O."/>
            <person name="Marletaz F."/>
            <person name="Cho S.-J."/>
            <person name="Edsinger-Gonzales E."/>
            <person name="Havlak P."/>
            <person name="Kuo D.-H."/>
            <person name="Larsson T."/>
            <person name="Lv J."/>
            <person name="Arendt D."/>
            <person name="Savage R."/>
            <person name="Osoegawa K."/>
            <person name="de Jong P."/>
            <person name="Lindberg D.R."/>
            <person name="Seaver E.C."/>
            <person name="Weisblat D.A."/>
            <person name="Putnam N.H."/>
            <person name="Grigoriev I.V."/>
            <person name="Rokhsar D.S."/>
        </authorList>
    </citation>
    <scope>NUCLEOTIDE SEQUENCE</scope>
    <source>
        <strain evidence="4">I ESC-2004</strain>
    </source>
</reference>
<dbReference type="Pfam" id="PF12796">
    <property type="entry name" value="Ank_2"/>
    <property type="match status" value="1"/>
</dbReference>
<dbReference type="SUPFAM" id="SSF48403">
    <property type="entry name" value="Ankyrin repeat"/>
    <property type="match status" value="1"/>
</dbReference>
<protein>
    <submittedName>
        <fullName evidence="2 3">Uncharacterized protein</fullName>
    </submittedName>
</protein>
<dbReference type="OMA" id="LAITDYC"/>
<keyword evidence="1" id="KW-0040">ANK repeat</keyword>
<dbReference type="STRING" id="283909.R7TWW5"/>
<dbReference type="InterPro" id="IPR036770">
    <property type="entry name" value="Ankyrin_rpt-contain_sf"/>
</dbReference>
<dbReference type="EMBL" id="AMQN01011836">
    <property type="status" value="NOT_ANNOTATED_CDS"/>
    <property type="molecule type" value="Genomic_DNA"/>
</dbReference>
<reference evidence="2 4" key="2">
    <citation type="journal article" date="2013" name="Nature">
        <title>Insights into bilaterian evolution from three spiralian genomes.</title>
        <authorList>
            <person name="Simakov O."/>
            <person name="Marletaz F."/>
            <person name="Cho S.J."/>
            <person name="Edsinger-Gonzales E."/>
            <person name="Havlak P."/>
            <person name="Hellsten U."/>
            <person name="Kuo D.H."/>
            <person name="Larsson T."/>
            <person name="Lv J."/>
            <person name="Arendt D."/>
            <person name="Savage R."/>
            <person name="Osoegawa K."/>
            <person name="de Jong P."/>
            <person name="Grimwood J."/>
            <person name="Chapman J.A."/>
            <person name="Shapiro H."/>
            <person name="Aerts A."/>
            <person name="Otillar R.P."/>
            <person name="Terry A.Y."/>
            <person name="Boore J.L."/>
            <person name="Grigoriev I.V."/>
            <person name="Lindberg D.R."/>
            <person name="Seaver E.C."/>
            <person name="Weisblat D.A."/>
            <person name="Putnam N.H."/>
            <person name="Rokhsar D.S."/>
        </authorList>
    </citation>
    <scope>NUCLEOTIDE SEQUENCE</scope>
    <source>
        <strain evidence="2 4">I ESC-2004</strain>
    </source>
</reference>
<dbReference type="AlphaFoldDB" id="R7TWW5"/>
<keyword evidence="4" id="KW-1185">Reference proteome</keyword>
<dbReference type="SMART" id="SM00248">
    <property type="entry name" value="ANK"/>
    <property type="match status" value="2"/>
</dbReference>
<evidence type="ECO:0000313" key="2">
    <source>
        <dbReference type="EMBL" id="ELT95465.1"/>
    </source>
</evidence>
<accession>R7TWW5</accession>
<evidence type="ECO:0000313" key="4">
    <source>
        <dbReference type="Proteomes" id="UP000014760"/>
    </source>
</evidence>
<dbReference type="PROSITE" id="PS50297">
    <property type="entry name" value="ANK_REP_REGION"/>
    <property type="match status" value="1"/>
</dbReference>
<dbReference type="OrthoDB" id="6082996at2759"/>
<reference evidence="3" key="3">
    <citation type="submission" date="2015-06" db="UniProtKB">
        <authorList>
            <consortium name="EnsemblMetazoa"/>
        </authorList>
    </citation>
    <scope>IDENTIFICATION</scope>
</reference>